<feature type="compositionally biased region" description="Low complexity" evidence="2">
    <location>
        <begin position="686"/>
        <end position="700"/>
    </location>
</feature>
<feature type="region of interest" description="Disordered" evidence="2">
    <location>
        <begin position="485"/>
        <end position="589"/>
    </location>
</feature>
<feature type="region of interest" description="Disordered" evidence="2">
    <location>
        <begin position="927"/>
        <end position="969"/>
    </location>
</feature>
<accession>A0AAP0F331</accession>
<feature type="compositionally biased region" description="Basic and acidic residues" evidence="2">
    <location>
        <begin position="1495"/>
        <end position="1510"/>
    </location>
</feature>
<protein>
    <recommendedName>
        <fullName evidence="3">BAT2 N-terminal domain-containing protein</fullName>
    </recommendedName>
</protein>
<evidence type="ECO:0000256" key="1">
    <source>
        <dbReference type="ARBA" id="ARBA00022553"/>
    </source>
</evidence>
<dbReference type="Pfam" id="PF07001">
    <property type="entry name" value="BAT2_N"/>
    <property type="match status" value="1"/>
</dbReference>
<feature type="compositionally biased region" description="Pro residues" evidence="2">
    <location>
        <begin position="310"/>
        <end position="325"/>
    </location>
</feature>
<dbReference type="InterPro" id="IPR038808">
    <property type="entry name" value="MOS1-like"/>
</dbReference>
<feature type="compositionally biased region" description="Low complexity" evidence="2">
    <location>
        <begin position="93"/>
        <end position="108"/>
    </location>
</feature>
<feature type="compositionally biased region" description="Polar residues" evidence="2">
    <location>
        <begin position="1003"/>
        <end position="1012"/>
    </location>
</feature>
<feature type="compositionally biased region" description="Polar residues" evidence="2">
    <location>
        <begin position="120"/>
        <end position="141"/>
    </location>
</feature>
<feature type="compositionally biased region" description="Basic and acidic residues" evidence="2">
    <location>
        <begin position="1555"/>
        <end position="1568"/>
    </location>
</feature>
<keyword evidence="5" id="KW-1185">Reference proteome</keyword>
<feature type="compositionally biased region" description="Basic and acidic residues" evidence="2">
    <location>
        <begin position="712"/>
        <end position="731"/>
    </location>
</feature>
<feature type="compositionally biased region" description="Basic and acidic residues" evidence="2">
    <location>
        <begin position="508"/>
        <end position="519"/>
    </location>
</feature>
<sequence length="1624" mass="175015">MASSVLPGERRWGSARRGGMTVLGKVAVPKPVNLPSQRLENHGLDPNVEIVPKGTLSWGSRSSSSTQNAWGSSSLSSPNTDGGTGSPSRLNDRPSSGGSGTRPSTAGSEKSHEQPVPNIWGSNSRPLSASGVLASNKTLASASRPRSAETRPGSSQLSRFADPIAENSVAWGSSRTAEKLGAPYGKNDGFTLSSGDFPTLGSEKPTEAEGRNGASGHRSQERPVSASGRVGTSGERTETLTKEDESSIDAARNDWRNDNSPFAGAPPRTDKWWMDAQTYPDPMMNSQQFGPWHGPVHNAPDGVWYRGPSGGPPFRPPGPPGPPGSYPVEPFPYYHPRLPAQPPANMQPVPRAVSGPSGYHANNGNSYRPHGPDPYMQPVLPVRPGAYAVPVPYEGYYGPPRAGFCNPNDRDPIMGMGTGPGAYNRFPVQSAHPETGNIQARQGGYDSTGMVMSKEQVEPGQPHGTHNGPYKVLLKQHDNWEENDGKEKTELGVNEQHRRAKLPGPPAREVELRAGRNDESVESLKLGSVEETSQSADASREHSSGPVKSSLPESMNKDKAANDSLAKKPEVAPITGDAPQKNLSSTKKIPTLIEKIEGLNNKVRNSDGRSDAGLISIKDEKLKPSATLNTRSDNVTKVARANIVSDGKVSHSEPLAPSHERGTLAVENKIEASVPLSTCELQAPAVSVSSSSESRGGSHSYIQRRPQGVQSRTEHYGKTKPNHLEGDEWRKKPVVADAPVVSSSKNVEPSSHKPALECRSTEMTSGESDMNIQGKSAGDSNAKSAFDSSDHKNQRAKMRETAAQRARQLQKEEEERTREQKAKALAKLEELNRRTQTEALTERADDSMPSSRVVLNEQEEILANAGPPPLFGSSGTLPSASLNCNMNSVGQTSDKNIDKLGDVATLPKEAPPQEALPHSTQEIVVKHNLPSTSTSEISKDGSEQKIAVSHDSGAVKQKQTGNKRKQTIDKNLLEGSISFGSFGDPKDHGIVITSSGECHWLSNASGTDNQSVQHKKKNNRNSKNKQKVDTQLTMHMEEIPEKASDEGSNLKNSNSLSDATTVQELKSNGPAEAQNSQVVVPVTDQGLSTHAEEANNKSKHQSKPHPARWMPRNAQTNRMDKQHNGDNVVWAPVRSPLNKTEASEGAVVSTTSEAHIPLVNGHEAQNNYKSKRAEMERYVPKPVAKELSQQGNLQRPSSSSVHQVLSDENTGRTSSFSNAISEPDGSATGKGALAASVKNGENKHNKHGKAQGLWRQRVSADSSSVNPSEGSSFMSNMSKVVQVSTEQNQSRKADTNMSKERARYPESSNASNSSLPTKVFSAEGVAKDQGSTGRGKRQTSKGHKGMYQNQNNSDIDLRGEGTFESFGSTPGSNQSAGRSISGENQGVGAHSSSSSHWQPKPQAFVDHNRQTTKGNGGQKVVKASQKDSPPQGGRSSASRNDKQNSCALHPYSDSDVQNIDITGAPNVRHDGAKPERKVLDSSEGGTLPDQPNIPKPEEQVHPDDVNDQHGRSVSSGFRRHGHLNGRFGRGQDMSRGSRNSAAQEGNKQVRVPGNGDRRNNSSHYEYHPARSYNADAKEFFEEDSRGRSSRYREKGQTHSRHGRANYYERESGNIQGTISYDKGE</sequence>
<reference evidence="4 5" key="1">
    <citation type="submission" date="2024-01" db="EMBL/GenBank/DDBJ databases">
        <title>Genome assemblies of Stephania.</title>
        <authorList>
            <person name="Yang L."/>
        </authorList>
    </citation>
    <scope>NUCLEOTIDE SEQUENCE [LARGE SCALE GENOMIC DNA]</scope>
    <source>
        <strain evidence="4">JXDWG</strain>
        <tissue evidence="4">Leaf</tissue>
    </source>
</reference>
<dbReference type="PANTHER" id="PTHR34805">
    <property type="entry name" value="PROTEIN MODIFIER OF SNC1 1"/>
    <property type="match status" value="1"/>
</dbReference>
<feature type="compositionally biased region" description="Basic residues" evidence="2">
    <location>
        <begin position="1013"/>
        <end position="1025"/>
    </location>
</feature>
<evidence type="ECO:0000256" key="2">
    <source>
        <dbReference type="SAM" id="MobiDB-lite"/>
    </source>
</evidence>
<feature type="compositionally biased region" description="Polar residues" evidence="2">
    <location>
        <begin position="1433"/>
        <end position="1446"/>
    </location>
</feature>
<feature type="compositionally biased region" description="Polar residues" evidence="2">
    <location>
        <begin position="1365"/>
        <end position="1397"/>
    </location>
</feature>
<dbReference type="EMBL" id="JBBNAG010000009">
    <property type="protein sequence ID" value="KAK9104410.1"/>
    <property type="molecule type" value="Genomic_DNA"/>
</dbReference>
<dbReference type="PANTHER" id="PTHR34805:SF1">
    <property type="entry name" value="PROTEIN MODIFIER OF SNC1 1"/>
    <property type="match status" value="1"/>
</dbReference>
<feature type="region of interest" description="Disordered" evidence="2">
    <location>
        <begin position="682"/>
        <end position="851"/>
    </location>
</feature>
<proteinExistence type="predicted"/>
<feature type="compositionally biased region" description="Basic and acidic residues" evidence="2">
    <location>
        <begin position="555"/>
        <end position="570"/>
    </location>
</feature>
<feature type="compositionally biased region" description="Low complexity" evidence="2">
    <location>
        <begin position="735"/>
        <end position="745"/>
    </location>
</feature>
<comment type="caution">
    <text evidence="4">The sequence shown here is derived from an EMBL/GenBank/DDBJ whole genome shotgun (WGS) entry which is preliminary data.</text>
</comment>
<feature type="region of interest" description="Disordered" evidence="2">
    <location>
        <begin position="1090"/>
        <end position="1111"/>
    </location>
</feature>
<feature type="region of interest" description="Disordered" evidence="2">
    <location>
        <begin position="306"/>
        <end position="326"/>
    </location>
</feature>
<keyword evidence="1" id="KW-0597">Phosphoprotein</keyword>
<feature type="compositionally biased region" description="Polar residues" evidence="2">
    <location>
        <begin position="1187"/>
        <end position="1220"/>
    </location>
</feature>
<dbReference type="Proteomes" id="UP001419268">
    <property type="component" value="Unassembled WGS sequence"/>
</dbReference>
<name>A0AAP0F331_9MAGN</name>
<feature type="compositionally biased region" description="Basic and acidic residues" evidence="2">
    <location>
        <begin position="750"/>
        <end position="760"/>
    </location>
</feature>
<feature type="compositionally biased region" description="Polar residues" evidence="2">
    <location>
        <begin position="761"/>
        <end position="787"/>
    </location>
</feature>
<feature type="region of interest" description="Disordered" evidence="2">
    <location>
        <begin position="1184"/>
        <end position="1624"/>
    </location>
</feature>
<feature type="region of interest" description="Disordered" evidence="2">
    <location>
        <begin position="1"/>
        <end position="271"/>
    </location>
</feature>
<evidence type="ECO:0000313" key="4">
    <source>
        <dbReference type="EMBL" id="KAK9104410.1"/>
    </source>
</evidence>
<evidence type="ECO:0000313" key="5">
    <source>
        <dbReference type="Proteomes" id="UP001419268"/>
    </source>
</evidence>
<organism evidence="4 5">
    <name type="scientific">Stephania cephalantha</name>
    <dbReference type="NCBI Taxonomy" id="152367"/>
    <lineage>
        <taxon>Eukaryota</taxon>
        <taxon>Viridiplantae</taxon>
        <taxon>Streptophyta</taxon>
        <taxon>Embryophyta</taxon>
        <taxon>Tracheophyta</taxon>
        <taxon>Spermatophyta</taxon>
        <taxon>Magnoliopsida</taxon>
        <taxon>Ranunculales</taxon>
        <taxon>Menispermaceae</taxon>
        <taxon>Menispermoideae</taxon>
        <taxon>Cissampelideae</taxon>
        <taxon>Stephania</taxon>
    </lineage>
</organism>
<evidence type="ECO:0000259" key="3">
    <source>
        <dbReference type="Pfam" id="PF07001"/>
    </source>
</evidence>
<dbReference type="GO" id="GO:0040029">
    <property type="term" value="P:epigenetic regulation of gene expression"/>
    <property type="evidence" value="ECO:0007669"/>
    <property type="project" value="TreeGrafter"/>
</dbReference>
<feature type="compositionally biased region" description="Basic and acidic residues" evidence="2">
    <location>
        <begin position="235"/>
        <end position="257"/>
    </location>
</feature>
<feature type="compositionally biased region" description="Polar residues" evidence="2">
    <location>
        <begin position="1306"/>
        <end position="1316"/>
    </location>
</feature>
<feature type="compositionally biased region" description="Polar residues" evidence="2">
    <location>
        <begin position="1534"/>
        <end position="1546"/>
    </location>
</feature>
<feature type="compositionally biased region" description="Basic residues" evidence="2">
    <location>
        <begin position="1097"/>
        <end position="1106"/>
    </location>
</feature>
<feature type="compositionally biased region" description="Basic and acidic residues" evidence="2">
    <location>
        <begin position="1289"/>
        <end position="1304"/>
    </location>
</feature>
<feature type="compositionally biased region" description="Basic and acidic residues" evidence="2">
    <location>
        <begin position="809"/>
        <end position="846"/>
    </location>
</feature>
<feature type="compositionally biased region" description="Basic and acidic residues" evidence="2">
    <location>
        <begin position="1575"/>
        <end position="1596"/>
    </location>
</feature>
<feature type="compositionally biased region" description="Basic and acidic residues" evidence="2">
    <location>
        <begin position="788"/>
        <end position="802"/>
    </location>
</feature>
<feature type="compositionally biased region" description="Polar residues" evidence="2">
    <location>
        <begin position="66"/>
        <end position="89"/>
    </location>
</feature>
<gene>
    <name evidence="4" type="ORF">Scep_021254</name>
</gene>
<feature type="compositionally biased region" description="Basic and acidic residues" evidence="2">
    <location>
        <begin position="1467"/>
        <end position="1480"/>
    </location>
</feature>
<feature type="compositionally biased region" description="Polar residues" evidence="2">
    <location>
        <begin position="1259"/>
        <end position="1288"/>
    </location>
</feature>
<feature type="region of interest" description="Disordered" evidence="2">
    <location>
        <begin position="1003"/>
        <end position="1030"/>
    </location>
</feature>
<feature type="domain" description="BAT2 N-terminal" evidence="3">
    <location>
        <begin position="14"/>
        <end position="135"/>
    </location>
</feature>
<feature type="compositionally biased region" description="Basic residues" evidence="2">
    <location>
        <begin position="1334"/>
        <end position="1344"/>
    </location>
</feature>
<dbReference type="InterPro" id="IPR009738">
    <property type="entry name" value="BAT2_N"/>
</dbReference>